<evidence type="ECO:0000256" key="1">
    <source>
        <dbReference type="ARBA" id="ARBA00004418"/>
    </source>
</evidence>
<dbReference type="Gene3D" id="3.10.105.10">
    <property type="entry name" value="Dipeptide-binding Protein, Domain 3"/>
    <property type="match status" value="1"/>
</dbReference>
<dbReference type="InterPro" id="IPR030678">
    <property type="entry name" value="Peptide/Ni-bd"/>
</dbReference>
<accession>A0ABN6P6W8</accession>
<dbReference type="InterPro" id="IPR006311">
    <property type="entry name" value="TAT_signal"/>
</dbReference>
<dbReference type="Proteomes" id="UP000831327">
    <property type="component" value="Chromosome"/>
</dbReference>
<keyword evidence="6" id="KW-1185">Reference proteome</keyword>
<dbReference type="Pfam" id="PF00496">
    <property type="entry name" value="SBP_bac_5"/>
    <property type="match status" value="1"/>
</dbReference>
<dbReference type="PIRSF" id="PIRSF002741">
    <property type="entry name" value="MppA"/>
    <property type="match status" value="1"/>
</dbReference>
<dbReference type="RefSeq" id="WP_244408619.1">
    <property type="nucleotide sequence ID" value="NZ_AP025637.1"/>
</dbReference>
<dbReference type="PANTHER" id="PTHR30290">
    <property type="entry name" value="PERIPLASMIC BINDING COMPONENT OF ABC TRANSPORTER"/>
    <property type="match status" value="1"/>
</dbReference>
<proteinExistence type="inferred from homology"/>
<dbReference type="PANTHER" id="PTHR30290:SF38">
    <property type="entry name" value="D,D-DIPEPTIDE-BINDING PERIPLASMIC PROTEIN DDPA-RELATED"/>
    <property type="match status" value="1"/>
</dbReference>
<evidence type="ECO:0000256" key="2">
    <source>
        <dbReference type="ARBA" id="ARBA00005695"/>
    </source>
</evidence>
<evidence type="ECO:0000259" key="4">
    <source>
        <dbReference type="Pfam" id="PF00496"/>
    </source>
</evidence>
<dbReference type="CDD" id="cd08502">
    <property type="entry name" value="PBP2_NikA_DppA_OppA_like_16"/>
    <property type="match status" value="1"/>
</dbReference>
<dbReference type="Gene3D" id="3.40.190.10">
    <property type="entry name" value="Periplasmic binding protein-like II"/>
    <property type="match status" value="1"/>
</dbReference>
<dbReference type="InterPro" id="IPR039424">
    <property type="entry name" value="SBP_5"/>
</dbReference>
<name>A0ABN6P6W8_9PROT</name>
<comment type="subcellular location">
    <subcellularLocation>
        <location evidence="1">Periplasm</location>
    </subcellularLocation>
</comment>
<dbReference type="SUPFAM" id="SSF53850">
    <property type="entry name" value="Periplasmic binding protein-like II"/>
    <property type="match status" value="1"/>
</dbReference>
<dbReference type="PROSITE" id="PS51318">
    <property type="entry name" value="TAT"/>
    <property type="match status" value="1"/>
</dbReference>
<protein>
    <submittedName>
        <fullName evidence="5">Substrate-binding protein</fullName>
    </submittedName>
</protein>
<feature type="domain" description="Solute-binding protein family 5" evidence="4">
    <location>
        <begin position="76"/>
        <end position="448"/>
    </location>
</feature>
<keyword evidence="3" id="KW-0732">Signal</keyword>
<reference evidence="5 6" key="1">
    <citation type="journal article" date="2016" name="Microbes Environ.">
        <title>Phylogenetically diverse aerobic anoxygenic phototrophic bacteria isolated from epilithic biofilms in Tama river, Japan.</title>
        <authorList>
            <person name="Hirose S."/>
            <person name="Matsuura K."/>
            <person name="Haruta S."/>
        </authorList>
    </citation>
    <scope>NUCLEOTIDE SEQUENCE [LARGE SCALE GENOMIC DNA]</scope>
    <source>
        <strain evidence="5 6">S08</strain>
    </source>
</reference>
<comment type="similarity">
    <text evidence="2">Belongs to the bacterial solute-binding protein 5 family.</text>
</comment>
<evidence type="ECO:0000256" key="3">
    <source>
        <dbReference type="ARBA" id="ARBA00022729"/>
    </source>
</evidence>
<evidence type="ECO:0000313" key="6">
    <source>
        <dbReference type="Proteomes" id="UP000831327"/>
    </source>
</evidence>
<dbReference type="InterPro" id="IPR000914">
    <property type="entry name" value="SBP_5_dom"/>
</dbReference>
<dbReference type="EMBL" id="AP025637">
    <property type="protein sequence ID" value="BDG74447.1"/>
    <property type="molecule type" value="Genomic_DNA"/>
</dbReference>
<gene>
    <name evidence="5" type="ORF">Rmf_43760</name>
</gene>
<evidence type="ECO:0000313" key="5">
    <source>
        <dbReference type="EMBL" id="BDG74447.1"/>
    </source>
</evidence>
<sequence length="525" mass="58132">MLQPTTGRRGVLAAGTALAASGIIRPPEARAARALDIVLESEVVILDPHVITAAITRTFATHVFDTLFAMDDRGQIRPQMVEAWESSADRLTWRFRLRDGLKWHDGAPVTATDCVLSLNRWAPRDPLGRMLQAATASLEATDPRTFVLVLKEPFPLLLQVLGKPNAPLPVMMPERLARVPNTQRITEIVGSGPFRFRADLWRPGNLMVLERFADYVPRAEPPDFLAGGKRVKIDQLNLRVMPDQLTGANALMQGEIHYMQYLPFDLLPRLERARGVQLLGLGGLHQFQGNFRLNHAVAPFDNPAIRRVLWKLADQTAVLTAIGVPERFRAPQCPSFWMCDAPYSSTAGAAGARVDIEGARAELRAAGYRGEPVIAMEVAGSISQTASMVLVQNMKLAGFNVDQQVMDWGTVLARRVRRDGWSMFSVYSNGTDMFSPLTHFYVASTCADFPGWSCDDRIPALLQSFARAEDEAARARVAAEIQTIAYDLTPAVMWGQFTIPAGYRTSLTNLIRSSYPMFWEVELAG</sequence>
<organism evidence="5 6">
    <name type="scientific">Roseomonas fluvialis</name>
    <dbReference type="NCBI Taxonomy" id="1750527"/>
    <lineage>
        <taxon>Bacteria</taxon>
        <taxon>Pseudomonadati</taxon>
        <taxon>Pseudomonadota</taxon>
        <taxon>Alphaproteobacteria</taxon>
        <taxon>Acetobacterales</taxon>
        <taxon>Roseomonadaceae</taxon>
        <taxon>Roseomonas</taxon>
    </lineage>
</organism>